<dbReference type="EMBL" id="LXQA011018874">
    <property type="protein sequence ID" value="MCI81432.1"/>
    <property type="molecule type" value="Genomic_DNA"/>
</dbReference>
<dbReference type="AlphaFoldDB" id="A0A392V1Z4"/>
<sequence length="64" mass="7046">VLVQQFHDDWVLNSDEAKKAESDSVNQQSSSIPVDTEKVASKVVPNDTNVVIKTENPKGHNEAQ</sequence>
<evidence type="ECO:0000313" key="2">
    <source>
        <dbReference type="EMBL" id="MCI81432.1"/>
    </source>
</evidence>
<keyword evidence="3" id="KW-1185">Reference proteome</keyword>
<organism evidence="2 3">
    <name type="scientific">Trifolium medium</name>
    <dbReference type="NCBI Taxonomy" id="97028"/>
    <lineage>
        <taxon>Eukaryota</taxon>
        <taxon>Viridiplantae</taxon>
        <taxon>Streptophyta</taxon>
        <taxon>Embryophyta</taxon>
        <taxon>Tracheophyta</taxon>
        <taxon>Spermatophyta</taxon>
        <taxon>Magnoliopsida</taxon>
        <taxon>eudicotyledons</taxon>
        <taxon>Gunneridae</taxon>
        <taxon>Pentapetalae</taxon>
        <taxon>rosids</taxon>
        <taxon>fabids</taxon>
        <taxon>Fabales</taxon>
        <taxon>Fabaceae</taxon>
        <taxon>Papilionoideae</taxon>
        <taxon>50 kb inversion clade</taxon>
        <taxon>NPAAA clade</taxon>
        <taxon>Hologalegina</taxon>
        <taxon>IRL clade</taxon>
        <taxon>Trifolieae</taxon>
        <taxon>Trifolium</taxon>
    </lineage>
</organism>
<reference evidence="2 3" key="1">
    <citation type="journal article" date="2018" name="Front. Plant Sci.">
        <title>Red Clover (Trifolium pratense) and Zigzag Clover (T. medium) - A Picture of Genomic Similarities and Differences.</title>
        <authorList>
            <person name="Dluhosova J."/>
            <person name="Istvanek J."/>
            <person name="Nedelnik J."/>
            <person name="Repkova J."/>
        </authorList>
    </citation>
    <scope>NUCLEOTIDE SEQUENCE [LARGE SCALE GENOMIC DNA]</scope>
    <source>
        <strain evidence="3">cv. 10/8</strain>
        <tissue evidence="2">Leaf</tissue>
    </source>
</reference>
<name>A0A392V1Z4_9FABA</name>
<feature type="region of interest" description="Disordered" evidence="1">
    <location>
        <begin position="17"/>
        <end position="38"/>
    </location>
</feature>
<proteinExistence type="predicted"/>
<feature type="non-terminal residue" evidence="2">
    <location>
        <position position="1"/>
    </location>
</feature>
<feature type="non-terminal residue" evidence="2">
    <location>
        <position position="64"/>
    </location>
</feature>
<feature type="compositionally biased region" description="Polar residues" evidence="1">
    <location>
        <begin position="23"/>
        <end position="33"/>
    </location>
</feature>
<accession>A0A392V1Z4</accession>
<evidence type="ECO:0000256" key="1">
    <source>
        <dbReference type="SAM" id="MobiDB-lite"/>
    </source>
</evidence>
<comment type="caution">
    <text evidence="2">The sequence shown here is derived from an EMBL/GenBank/DDBJ whole genome shotgun (WGS) entry which is preliminary data.</text>
</comment>
<protein>
    <submittedName>
        <fullName evidence="2">Uncharacterized protein</fullName>
    </submittedName>
</protein>
<evidence type="ECO:0000313" key="3">
    <source>
        <dbReference type="Proteomes" id="UP000265520"/>
    </source>
</evidence>
<dbReference type="Proteomes" id="UP000265520">
    <property type="component" value="Unassembled WGS sequence"/>
</dbReference>